<dbReference type="Pfam" id="PF18735">
    <property type="entry name" value="HEPN_RiboL-PSP"/>
    <property type="match status" value="1"/>
</dbReference>
<dbReference type="InterPro" id="IPR041519">
    <property type="entry name" value="HEPN_RiboL-PSP"/>
</dbReference>
<proteinExistence type="predicted"/>
<accession>A0A645AC24</accession>
<protein>
    <recommendedName>
        <fullName evidence="1">RiboL-PSP-HEPN domain-containing protein</fullName>
    </recommendedName>
</protein>
<name>A0A645AC24_9ZZZZ</name>
<feature type="domain" description="RiboL-PSP-HEPN" evidence="1">
    <location>
        <begin position="17"/>
        <end position="159"/>
    </location>
</feature>
<reference evidence="2" key="1">
    <citation type="submission" date="2019-08" db="EMBL/GenBank/DDBJ databases">
        <authorList>
            <person name="Kucharzyk K."/>
            <person name="Murdoch R.W."/>
            <person name="Higgins S."/>
            <person name="Loffler F."/>
        </authorList>
    </citation>
    <scope>NUCLEOTIDE SEQUENCE</scope>
</reference>
<evidence type="ECO:0000313" key="2">
    <source>
        <dbReference type="EMBL" id="MPM48413.1"/>
    </source>
</evidence>
<dbReference type="EMBL" id="VSSQ01012087">
    <property type="protein sequence ID" value="MPM48413.1"/>
    <property type="molecule type" value="Genomic_DNA"/>
</dbReference>
<evidence type="ECO:0000259" key="1">
    <source>
        <dbReference type="Pfam" id="PF18735"/>
    </source>
</evidence>
<dbReference type="AlphaFoldDB" id="A0A645AC24"/>
<gene>
    <name evidence="2" type="ORF">SDC9_95138</name>
</gene>
<organism evidence="2">
    <name type="scientific">bioreactor metagenome</name>
    <dbReference type="NCBI Taxonomy" id="1076179"/>
    <lineage>
        <taxon>unclassified sequences</taxon>
        <taxon>metagenomes</taxon>
        <taxon>ecological metagenomes</taxon>
    </lineage>
</organism>
<sequence length="181" mass="20782">MSDIDFFAIILFEESKRFLEKASETDDLKAEQAYLHAALLIGISSFEAFINAIASEMAERNSLGILDLSILNEKDYGFEKGEFKLKEKLKMYNLVDRVDFIIRRFPLKNKSIHTDKWYSQLTSGIKLRNSIVHPKQSHLLSIQEVSTTLNAVINSLDDIYLAMYGKHFPAQGRRLDSTLLF</sequence>
<comment type="caution">
    <text evidence="2">The sequence shown here is derived from an EMBL/GenBank/DDBJ whole genome shotgun (WGS) entry which is preliminary data.</text>
</comment>